<dbReference type="InterPro" id="IPR056474">
    <property type="entry name" value="SEN1_barrel"/>
</dbReference>
<feature type="domain" description="Helicase Sen1 N-terminal" evidence="2">
    <location>
        <begin position="15"/>
        <end position="411"/>
    </location>
</feature>
<feature type="compositionally biased region" description="Acidic residues" evidence="1">
    <location>
        <begin position="605"/>
        <end position="621"/>
    </location>
</feature>
<accession>A0A9W8IYP3</accession>
<dbReference type="OrthoDB" id="6513042at2759"/>
<keyword evidence="5" id="KW-1185">Reference proteome</keyword>
<evidence type="ECO:0000313" key="4">
    <source>
        <dbReference type="EMBL" id="KAJ2923129.1"/>
    </source>
</evidence>
<organism evidence="4 5">
    <name type="scientific">Candolleomyces eurysporus</name>
    <dbReference type="NCBI Taxonomy" id="2828524"/>
    <lineage>
        <taxon>Eukaryota</taxon>
        <taxon>Fungi</taxon>
        <taxon>Dikarya</taxon>
        <taxon>Basidiomycota</taxon>
        <taxon>Agaricomycotina</taxon>
        <taxon>Agaricomycetes</taxon>
        <taxon>Agaricomycetidae</taxon>
        <taxon>Agaricales</taxon>
        <taxon>Agaricineae</taxon>
        <taxon>Psathyrellaceae</taxon>
        <taxon>Candolleomyces</taxon>
    </lineage>
</organism>
<proteinExistence type="predicted"/>
<feature type="region of interest" description="Disordered" evidence="1">
    <location>
        <begin position="571"/>
        <end position="621"/>
    </location>
</feature>
<dbReference type="Pfam" id="PF23576">
    <property type="entry name" value="SEN1_barrel"/>
    <property type="match status" value="1"/>
</dbReference>
<dbReference type="InterPro" id="IPR024481">
    <property type="entry name" value="Helicase_Sen1_N"/>
</dbReference>
<reference evidence="4" key="1">
    <citation type="submission" date="2022-06" db="EMBL/GenBank/DDBJ databases">
        <title>Genome Sequence of Candolleomyces eurysporus.</title>
        <authorList>
            <person name="Buettner E."/>
        </authorList>
    </citation>
    <scope>NUCLEOTIDE SEQUENCE</scope>
    <source>
        <strain evidence="4">VTCC 930004</strain>
    </source>
</reference>
<comment type="caution">
    <text evidence="4">The sequence shown here is derived from an EMBL/GenBank/DDBJ whole genome shotgun (WGS) entry which is preliminary data.</text>
</comment>
<sequence>MSSALQLLASVFGKYKAGKDSPNSDALLNILNIHSNTLVAVAFDKEHDKEPWKKARSSARSLMRDMLSFDIQKILGAISSCRQSLAQVKTQTNPDPIPAFPFRNQLWASAYGTVQGKDLAGLSTLITAVADASYLTKFLKESFKGIEQVPAAGKGTVSGDKIVDQINDALETVQMGLKDAIVNFVNYSMSTSALDLLQQPGVGKAVVLLLLSPTPDLSDAARNLIGLAFDVDDRADCFRAMFKNMPEATFAAMQEYLTRFSAFADHFPDASPASKSLVRCFNDVLEVLCASPDGLFLQEDFVRPKNVASPGPQFLNFWKALNKALATIFKRTVAWTAYYKTKDLVEWMRDALILGKDVVNKWRVVETAVNGLHQKRSSEVRGKMIAPFQEMLPGLLKWLRLTDQELLYQSFSIFRTLLNVFRETSTRPLEESLAKLTKYVSDARKDGQAKSRLDGAQLMLLEQALSAFDESSDDDEIQIIGHVPAPKKVAKAPAPPFVASMSSTTLPEKRDKKTAHRDGPPAKKLQLGSASKPLQSKLAIEAKRKASASKQIFTSADKAKLGEPAQFPTFQKAAAAPPEPLPRKVVASGKSKQAEPKNESLGWSDDPDEPSEESDDDDQEVTPEVGLAALGQIPPPKSLKYNAAFRLRPDISSLHKKILSWRYDHDGTIPPGEDLQLNHVPADFRDYNQYRAIFEPLLLLECWAQIMRSKEDPPKSYECKVTSKEYVSDWVDLDLSITDNPPRDWELTPETDILLLSSPDKQRTIMAKTVHHKRDPMGPLVRARCFVPGGMDPGLHPGSIWAISRIYSLSTINREYAALMSLPYLSCLPNVMTSRLDKAPSADPAEIQRAMSTLSVNMPQATAIVSAMKTEGFVLIQGPPGTATYPYQRSREARGPAQGQDTDMRTK</sequence>
<evidence type="ECO:0000259" key="3">
    <source>
        <dbReference type="Pfam" id="PF23576"/>
    </source>
</evidence>
<gene>
    <name evidence="4" type="ORF">H1R20_g13961</name>
</gene>
<protein>
    <submittedName>
        <fullName evidence="4">Uncharacterized protein</fullName>
    </submittedName>
</protein>
<name>A0A9W8IYP3_9AGAR</name>
<evidence type="ECO:0000259" key="2">
    <source>
        <dbReference type="Pfam" id="PF12726"/>
    </source>
</evidence>
<dbReference type="Pfam" id="PF12726">
    <property type="entry name" value="SEN1_N"/>
    <property type="match status" value="1"/>
</dbReference>
<feature type="non-terminal residue" evidence="4">
    <location>
        <position position="1"/>
    </location>
</feature>
<feature type="domain" description="Helicase SEN1 beta-barrel" evidence="3">
    <location>
        <begin position="714"/>
        <end position="806"/>
    </location>
</feature>
<dbReference type="EMBL" id="JANBPK010001411">
    <property type="protein sequence ID" value="KAJ2923129.1"/>
    <property type="molecule type" value="Genomic_DNA"/>
</dbReference>
<feature type="region of interest" description="Disordered" evidence="1">
    <location>
        <begin position="488"/>
        <end position="533"/>
    </location>
</feature>
<evidence type="ECO:0000256" key="1">
    <source>
        <dbReference type="SAM" id="MobiDB-lite"/>
    </source>
</evidence>
<dbReference type="AlphaFoldDB" id="A0A9W8IYP3"/>
<evidence type="ECO:0000313" key="5">
    <source>
        <dbReference type="Proteomes" id="UP001140091"/>
    </source>
</evidence>
<feature type="compositionally biased region" description="Basic and acidic residues" evidence="1">
    <location>
        <begin position="507"/>
        <end position="521"/>
    </location>
</feature>
<dbReference type="Proteomes" id="UP001140091">
    <property type="component" value="Unassembled WGS sequence"/>
</dbReference>
<feature type="region of interest" description="Disordered" evidence="1">
    <location>
        <begin position="884"/>
        <end position="907"/>
    </location>
</feature>